<evidence type="ECO:0000313" key="4">
    <source>
        <dbReference type="EMBL" id="MDX5984958.1"/>
    </source>
</evidence>
<sequence>MISWLIESLIASTLLMVAVLALRVPVRKAFGPDIAYALWLLPAVRLVLPPLPGIWHAAAVAPVLRASQEVTVLFVDPVGESAVGPAAQPLWAILAMILAVLWVVGAIAFFGWHWHHHVRFCRRMVEQAAASDDLDGVRVIETDAATGPLAFGVLHRYVAFPRDFAERYEPEERDLALAHELGHHARGDLIANWVALAVLALHWFNPIAWRAFRAFRADQEIANDARVLAGMNPMRRHTYACAILKAAHPTFLGGAVSATCHLHTIDDLKGRLRMLTTTKISPVRLVTGAGALSLLLVAGLGLTASGTAAVAKVRKSVETATGVDIARLDQATVPPPPPAAQAPADAAKLPAPADAAEPVEPPAAPHATTTTTTTTISDDGKTHRKVVHVVRRDKDGKVILDNLSGMDNLPDVVTANCNTRGTTGPMVLNSEQDGKKHIVICSDRIELVAAKGAAMAANSKDIERKAYASALTGLRAARENMLRSPEMGAEARAQALAGIDTAIAEVEADIAKAD</sequence>
<dbReference type="InterPro" id="IPR052173">
    <property type="entry name" value="Beta-lactam_resp_regulator"/>
</dbReference>
<feature type="transmembrane region" description="Helical" evidence="2">
    <location>
        <begin position="283"/>
        <end position="304"/>
    </location>
</feature>
<dbReference type="PANTHER" id="PTHR34978">
    <property type="entry name" value="POSSIBLE SENSOR-TRANSDUCER PROTEIN BLAR"/>
    <property type="match status" value="1"/>
</dbReference>
<keyword evidence="2" id="KW-0812">Transmembrane</keyword>
<dbReference type="Proteomes" id="UP001279660">
    <property type="component" value="Unassembled WGS sequence"/>
</dbReference>
<feature type="domain" description="Peptidase M56" evidence="3">
    <location>
        <begin position="5"/>
        <end position="275"/>
    </location>
</feature>
<dbReference type="Pfam" id="PF05569">
    <property type="entry name" value="Peptidase_M56"/>
    <property type="match status" value="1"/>
</dbReference>
<name>A0ABU4PL91_9SPHN</name>
<evidence type="ECO:0000256" key="1">
    <source>
        <dbReference type="SAM" id="MobiDB-lite"/>
    </source>
</evidence>
<evidence type="ECO:0000256" key="2">
    <source>
        <dbReference type="SAM" id="Phobius"/>
    </source>
</evidence>
<feature type="transmembrane region" description="Helical" evidence="2">
    <location>
        <begin position="6"/>
        <end position="24"/>
    </location>
</feature>
<organism evidence="4 5">
    <name type="scientific">Sphingomonas echinoides</name>
    <dbReference type="NCBI Taxonomy" id="59803"/>
    <lineage>
        <taxon>Bacteria</taxon>
        <taxon>Pseudomonadati</taxon>
        <taxon>Pseudomonadota</taxon>
        <taxon>Alphaproteobacteria</taxon>
        <taxon>Sphingomonadales</taxon>
        <taxon>Sphingomonadaceae</taxon>
        <taxon>Sphingomonas</taxon>
    </lineage>
</organism>
<feature type="transmembrane region" description="Helical" evidence="2">
    <location>
        <begin position="36"/>
        <end position="55"/>
    </location>
</feature>
<feature type="compositionally biased region" description="Low complexity" evidence="1">
    <location>
        <begin position="365"/>
        <end position="375"/>
    </location>
</feature>
<feature type="compositionally biased region" description="Low complexity" evidence="1">
    <location>
        <begin position="341"/>
        <end position="358"/>
    </location>
</feature>
<reference evidence="4 5" key="1">
    <citation type="submission" date="2023-11" db="EMBL/GenBank/DDBJ databases">
        <title>MicrobeMod: A computational toolkit for identifying prokaryotic methylation and restriction-modification with nanopore sequencing.</title>
        <authorList>
            <person name="Crits-Christoph A."/>
            <person name="Kang S.C."/>
            <person name="Lee H."/>
            <person name="Ostrov N."/>
        </authorList>
    </citation>
    <scope>NUCLEOTIDE SEQUENCE [LARGE SCALE GENOMIC DNA]</scope>
    <source>
        <strain evidence="4 5">ATCC 14820</strain>
    </source>
</reference>
<proteinExistence type="predicted"/>
<protein>
    <submittedName>
        <fullName evidence="4">M56 family metallopeptidase</fullName>
    </submittedName>
</protein>
<keyword evidence="5" id="KW-1185">Reference proteome</keyword>
<dbReference type="EMBL" id="JAWXXV010000001">
    <property type="protein sequence ID" value="MDX5984958.1"/>
    <property type="molecule type" value="Genomic_DNA"/>
</dbReference>
<feature type="region of interest" description="Disordered" evidence="1">
    <location>
        <begin position="328"/>
        <end position="383"/>
    </location>
</feature>
<feature type="transmembrane region" description="Helical" evidence="2">
    <location>
        <begin position="90"/>
        <end position="114"/>
    </location>
</feature>
<accession>A0ABU4PL91</accession>
<dbReference type="InterPro" id="IPR008756">
    <property type="entry name" value="Peptidase_M56"/>
</dbReference>
<dbReference type="CDD" id="cd07341">
    <property type="entry name" value="M56_BlaR1_MecR1_like"/>
    <property type="match status" value="1"/>
</dbReference>
<evidence type="ECO:0000259" key="3">
    <source>
        <dbReference type="Pfam" id="PF05569"/>
    </source>
</evidence>
<dbReference type="PANTHER" id="PTHR34978:SF3">
    <property type="entry name" value="SLR0241 PROTEIN"/>
    <property type="match status" value="1"/>
</dbReference>
<comment type="caution">
    <text evidence="4">The sequence shown here is derived from an EMBL/GenBank/DDBJ whole genome shotgun (WGS) entry which is preliminary data.</text>
</comment>
<keyword evidence="2" id="KW-0472">Membrane</keyword>
<keyword evidence="2" id="KW-1133">Transmembrane helix</keyword>
<evidence type="ECO:0000313" key="5">
    <source>
        <dbReference type="Proteomes" id="UP001279660"/>
    </source>
</evidence>
<dbReference type="RefSeq" id="WP_010402660.1">
    <property type="nucleotide sequence ID" value="NZ_JAWXXV010000001.1"/>
</dbReference>
<gene>
    <name evidence="4" type="ORF">SIL82_11855</name>
</gene>